<proteinExistence type="predicted"/>
<comment type="caution">
    <text evidence="2">The sequence shown here is derived from an EMBL/GenBank/DDBJ whole genome shotgun (WGS) entry which is preliminary data.</text>
</comment>
<name>A0A271KFH2_9HYPH</name>
<dbReference type="Proteomes" id="UP000215931">
    <property type="component" value="Unassembled WGS sequence"/>
</dbReference>
<keyword evidence="3" id="KW-1185">Reference proteome</keyword>
<dbReference type="RefSeq" id="WP_095519448.1">
    <property type="nucleotide sequence ID" value="NZ_NPKH01000021.1"/>
</dbReference>
<feature type="compositionally biased region" description="Basic and acidic residues" evidence="1">
    <location>
        <begin position="43"/>
        <end position="62"/>
    </location>
</feature>
<organism evidence="2 3">
    <name type="scientific">Mesorhizobium wenxiniae</name>
    <dbReference type="NCBI Taxonomy" id="2014805"/>
    <lineage>
        <taxon>Bacteria</taxon>
        <taxon>Pseudomonadati</taxon>
        <taxon>Pseudomonadota</taxon>
        <taxon>Alphaproteobacteria</taxon>
        <taxon>Hyphomicrobiales</taxon>
        <taxon>Phyllobacteriaceae</taxon>
        <taxon>Mesorhizobium</taxon>
    </lineage>
</organism>
<dbReference type="EMBL" id="NPKH01000021">
    <property type="protein sequence ID" value="PAP94528.1"/>
    <property type="molecule type" value="Genomic_DNA"/>
</dbReference>
<evidence type="ECO:0000313" key="2">
    <source>
        <dbReference type="EMBL" id="PAP94528.1"/>
    </source>
</evidence>
<gene>
    <name evidence="2" type="ORF">CIT31_16140</name>
</gene>
<evidence type="ECO:0000313" key="3">
    <source>
        <dbReference type="Proteomes" id="UP000215931"/>
    </source>
</evidence>
<sequence length="166" mass="17056">MADFGLTTILGLVGTAASAAGTLAAGAASKSAGDFQAAQLEQQAKEEKAASQREAERATKEKKFVLSRQQAVAGASGLGALDETVQSLAGDIITQGEVNKGMILYGGEERAKGRRAQAAAARMEGKAKQTGSYFGAVGTLMDGVGSFAKDWNPDPYVAPENLIYGP</sequence>
<feature type="region of interest" description="Disordered" evidence="1">
    <location>
        <begin position="38"/>
        <end position="62"/>
    </location>
</feature>
<dbReference type="OrthoDB" id="8117394at2"/>
<reference evidence="2 3" key="1">
    <citation type="submission" date="2017-08" db="EMBL/GenBank/DDBJ databases">
        <title>Mesorhizobium wenxinae sp. nov., a novel rhizobial species isolated from root nodules of chickpea (Cicer arietinum L.).</title>
        <authorList>
            <person name="Zhang J."/>
        </authorList>
    </citation>
    <scope>NUCLEOTIDE SEQUENCE [LARGE SCALE GENOMIC DNA]</scope>
    <source>
        <strain evidence="3">WYCCWR 10019</strain>
    </source>
</reference>
<dbReference type="AlphaFoldDB" id="A0A271KFH2"/>
<accession>A0A271KFH2</accession>
<evidence type="ECO:0000256" key="1">
    <source>
        <dbReference type="SAM" id="MobiDB-lite"/>
    </source>
</evidence>
<protein>
    <submittedName>
        <fullName evidence="2">Uncharacterized protein</fullName>
    </submittedName>
</protein>